<keyword evidence="1" id="KW-1133">Transmembrane helix</keyword>
<comment type="caution">
    <text evidence="2">The sequence shown here is derived from an EMBL/GenBank/DDBJ whole genome shotgun (WGS) entry which is preliminary data.</text>
</comment>
<evidence type="ECO:0000313" key="2">
    <source>
        <dbReference type="EMBL" id="KAL0385371.1"/>
    </source>
</evidence>
<dbReference type="AlphaFoldDB" id="A0AAW2RYP3"/>
<name>A0AAW2RYP3_SESRA</name>
<accession>A0AAW2RYP3</accession>
<proteinExistence type="predicted"/>
<gene>
    <name evidence="2" type="ORF">Sradi_2931400</name>
</gene>
<keyword evidence="1" id="KW-0812">Transmembrane</keyword>
<keyword evidence="1" id="KW-0472">Membrane</keyword>
<evidence type="ECO:0008006" key="3">
    <source>
        <dbReference type="Google" id="ProtNLM"/>
    </source>
</evidence>
<organism evidence="2">
    <name type="scientific">Sesamum radiatum</name>
    <name type="common">Black benniseed</name>
    <dbReference type="NCBI Taxonomy" id="300843"/>
    <lineage>
        <taxon>Eukaryota</taxon>
        <taxon>Viridiplantae</taxon>
        <taxon>Streptophyta</taxon>
        <taxon>Embryophyta</taxon>
        <taxon>Tracheophyta</taxon>
        <taxon>Spermatophyta</taxon>
        <taxon>Magnoliopsida</taxon>
        <taxon>eudicotyledons</taxon>
        <taxon>Gunneridae</taxon>
        <taxon>Pentapetalae</taxon>
        <taxon>asterids</taxon>
        <taxon>lamiids</taxon>
        <taxon>Lamiales</taxon>
        <taxon>Pedaliaceae</taxon>
        <taxon>Sesamum</taxon>
    </lineage>
</organism>
<protein>
    <recommendedName>
        <fullName evidence="3">Secreted protein</fullName>
    </recommendedName>
</protein>
<dbReference type="EMBL" id="JACGWJ010000012">
    <property type="protein sequence ID" value="KAL0385371.1"/>
    <property type="molecule type" value="Genomic_DNA"/>
</dbReference>
<evidence type="ECO:0000256" key="1">
    <source>
        <dbReference type="SAM" id="Phobius"/>
    </source>
</evidence>
<feature type="transmembrane region" description="Helical" evidence="1">
    <location>
        <begin position="12"/>
        <end position="29"/>
    </location>
</feature>
<sequence>MVAYTVLCILELLTYICFYLSPVLLLAADNSTAKRWTSREVKTCQVMALTGAWAMCEGKNISGKSVSGISQVKAEKLSYSRISDSGMEFESDWTKHRILSSFTAQEIRFATSFMPWSCRIPISEGFHEFL</sequence>
<reference evidence="2" key="2">
    <citation type="journal article" date="2024" name="Plant">
        <title>Genomic evolution and insights into agronomic trait innovations of Sesamum species.</title>
        <authorList>
            <person name="Miao H."/>
            <person name="Wang L."/>
            <person name="Qu L."/>
            <person name="Liu H."/>
            <person name="Sun Y."/>
            <person name="Le M."/>
            <person name="Wang Q."/>
            <person name="Wei S."/>
            <person name="Zheng Y."/>
            <person name="Lin W."/>
            <person name="Duan Y."/>
            <person name="Cao H."/>
            <person name="Xiong S."/>
            <person name="Wang X."/>
            <person name="Wei L."/>
            <person name="Li C."/>
            <person name="Ma Q."/>
            <person name="Ju M."/>
            <person name="Zhao R."/>
            <person name="Li G."/>
            <person name="Mu C."/>
            <person name="Tian Q."/>
            <person name="Mei H."/>
            <person name="Zhang T."/>
            <person name="Gao T."/>
            <person name="Zhang H."/>
        </authorList>
    </citation>
    <scope>NUCLEOTIDE SEQUENCE</scope>
    <source>
        <strain evidence="2">G02</strain>
    </source>
</reference>
<reference evidence="2" key="1">
    <citation type="submission" date="2020-06" db="EMBL/GenBank/DDBJ databases">
        <authorList>
            <person name="Li T."/>
            <person name="Hu X."/>
            <person name="Zhang T."/>
            <person name="Song X."/>
            <person name="Zhang H."/>
            <person name="Dai N."/>
            <person name="Sheng W."/>
            <person name="Hou X."/>
            <person name="Wei L."/>
        </authorList>
    </citation>
    <scope>NUCLEOTIDE SEQUENCE</scope>
    <source>
        <strain evidence="2">G02</strain>
        <tissue evidence="2">Leaf</tissue>
    </source>
</reference>